<protein>
    <submittedName>
        <fullName evidence="3">Replication initiation protein</fullName>
    </submittedName>
</protein>
<accession>A0A746ELT2</accession>
<dbReference type="GO" id="GO:0006270">
    <property type="term" value="P:DNA replication initiation"/>
    <property type="evidence" value="ECO:0007669"/>
    <property type="project" value="InterPro"/>
</dbReference>
<dbReference type="SUPFAM" id="SSF46785">
    <property type="entry name" value="Winged helix' DNA-binding domain"/>
    <property type="match status" value="2"/>
</dbReference>
<sequence>MTNLSGKRVSVKTKIRHRNEINSTFSSLPLSARRILFMAMAQLDSKTLLESRQMFKITAKEYASIADVDISVAYKQMKDGAEQLQLSLIRIPKSQLLRADMKAASQSDAVWKLNLTDFCSYSDKESSIILSFGRSIEPYICQLKDNYTTQVLFSAVRLSDTNASSLYQLIRKYISAGSDSFFDIEINELKDELLLYREENGEKVYLYPDFKIFNRAFLKKNVSVIKESTEITELDVKVVAKVDRKASKLRFSYKVKKESESLDTRIPYGFRG</sequence>
<evidence type="ECO:0000313" key="3">
    <source>
        <dbReference type="EMBL" id="HAF3784916.1"/>
    </source>
</evidence>
<proteinExistence type="inferred from homology"/>
<comment type="similarity">
    <text evidence="1">Belongs to the initiator RepB protein family.</text>
</comment>
<feature type="domain" description="Initiator Rep protein WH1" evidence="2">
    <location>
        <begin position="15"/>
        <end position="170"/>
    </location>
</feature>
<dbReference type="EMBL" id="DAAUZY010000018">
    <property type="protein sequence ID" value="HAF3784916.1"/>
    <property type="molecule type" value="Genomic_DNA"/>
</dbReference>
<dbReference type="InterPro" id="IPR036388">
    <property type="entry name" value="WH-like_DNA-bd_sf"/>
</dbReference>
<evidence type="ECO:0000256" key="1">
    <source>
        <dbReference type="ARBA" id="ARBA00038283"/>
    </source>
</evidence>
<dbReference type="RefSeq" id="WP_001423348.1">
    <property type="nucleotide sequence ID" value="NZ_JANDEJ010000045.1"/>
</dbReference>
<dbReference type="AlphaFoldDB" id="A0A746ELT2"/>
<dbReference type="InterPro" id="IPR000525">
    <property type="entry name" value="Initiator_Rep_WH1"/>
</dbReference>
<reference evidence="3" key="1">
    <citation type="journal article" date="2018" name="Genome Biol.">
        <title>SKESA: strategic k-mer extension for scrupulous assemblies.</title>
        <authorList>
            <person name="Souvorov A."/>
            <person name="Agarwala R."/>
            <person name="Lipman D.J."/>
        </authorList>
    </citation>
    <scope>NUCLEOTIDE SEQUENCE</scope>
    <source>
        <strain evidence="3">MA.BD-OM-2007-08-002990</strain>
    </source>
</reference>
<dbReference type="Pfam" id="PF01051">
    <property type="entry name" value="Rep3_N"/>
    <property type="match status" value="1"/>
</dbReference>
<evidence type="ECO:0000259" key="2">
    <source>
        <dbReference type="Pfam" id="PF01051"/>
    </source>
</evidence>
<comment type="caution">
    <text evidence="3">The sequence shown here is derived from an EMBL/GenBank/DDBJ whole genome shotgun (WGS) entry which is preliminary data.</text>
</comment>
<reference evidence="3" key="2">
    <citation type="submission" date="2020-02" db="EMBL/GenBank/DDBJ databases">
        <authorList>
            <consortium name="NCBI Pathogen Detection Project"/>
        </authorList>
    </citation>
    <scope>NUCLEOTIDE SEQUENCE</scope>
    <source>
        <strain evidence="3">MA.BD-OM-2007-08-002990</strain>
    </source>
</reference>
<dbReference type="GO" id="GO:0003887">
    <property type="term" value="F:DNA-directed DNA polymerase activity"/>
    <property type="evidence" value="ECO:0007669"/>
    <property type="project" value="InterPro"/>
</dbReference>
<name>A0A746ELT2_SALER</name>
<dbReference type="Gene3D" id="1.10.10.10">
    <property type="entry name" value="Winged helix-like DNA-binding domain superfamily/Winged helix DNA-binding domain"/>
    <property type="match status" value="2"/>
</dbReference>
<dbReference type="InterPro" id="IPR036390">
    <property type="entry name" value="WH_DNA-bd_sf"/>
</dbReference>
<organism evidence="3">
    <name type="scientific">Salmonella enterica</name>
    <name type="common">Salmonella choleraesuis</name>
    <dbReference type="NCBI Taxonomy" id="28901"/>
    <lineage>
        <taxon>Bacteria</taxon>
        <taxon>Pseudomonadati</taxon>
        <taxon>Pseudomonadota</taxon>
        <taxon>Gammaproteobacteria</taxon>
        <taxon>Enterobacterales</taxon>
        <taxon>Enterobacteriaceae</taxon>
        <taxon>Salmonella</taxon>
    </lineage>
</organism>
<gene>
    <name evidence="3" type="ORF">G8C30_004931</name>
</gene>